<evidence type="ECO:0000256" key="11">
    <source>
        <dbReference type="RuleBase" id="RU003682"/>
    </source>
</evidence>
<comment type="caution">
    <text evidence="13">The sequence shown here is derived from an EMBL/GenBank/DDBJ whole genome shotgun (WGS) entry which is preliminary data.</text>
</comment>
<proteinExistence type="inferred from homology"/>
<reference evidence="13 14" key="1">
    <citation type="submission" date="2018-08" db="EMBL/GenBank/DDBJ databases">
        <title>Genome Sequences of Legionella pneumophila subsp. pneumophila Isolates, Recovered from a Drinking Water System in a Large Builging.</title>
        <authorList>
            <person name="Gomez-Alvarez V."/>
            <person name="Boczek L."/>
            <person name="King D."/>
            <person name="Pemberton A."/>
            <person name="Pfaller S."/>
            <person name="Rodgers M."/>
            <person name="Santodomingo J."/>
            <person name="Revetta R."/>
        </authorList>
    </citation>
    <scope>NUCLEOTIDE SEQUENCE [LARGE SCALE GENOMIC DNA]</scope>
    <source>
        <strain evidence="13 14">L01C.1</strain>
    </source>
</reference>
<keyword evidence="11" id="KW-0560">Oxidoreductase</keyword>
<dbReference type="SUPFAM" id="SSF51197">
    <property type="entry name" value="Clavaminate synthase-like"/>
    <property type="match status" value="1"/>
</dbReference>
<dbReference type="GO" id="GO:0102276">
    <property type="term" value="F:2-oxoglutarate oxygenase/decarboxylase (ethylene-forming) activity"/>
    <property type="evidence" value="ECO:0007669"/>
    <property type="project" value="UniProtKB-EC"/>
</dbReference>
<evidence type="ECO:0000256" key="8">
    <source>
        <dbReference type="ARBA" id="ARBA00031282"/>
    </source>
</evidence>
<evidence type="ECO:0000256" key="10">
    <source>
        <dbReference type="ARBA" id="ARBA00049359"/>
    </source>
</evidence>
<name>A0A3A6W039_LEGPN</name>
<dbReference type="AlphaFoldDB" id="A0A3A6W039"/>
<evidence type="ECO:0000313" key="14">
    <source>
        <dbReference type="Proteomes" id="UP000277145"/>
    </source>
</evidence>
<dbReference type="Gene3D" id="2.60.120.330">
    <property type="entry name" value="B-lactam Antibiotic, Isopenicillin N Synthase, Chain"/>
    <property type="match status" value="1"/>
</dbReference>
<evidence type="ECO:0000256" key="2">
    <source>
        <dbReference type="ARBA" id="ARBA00004767"/>
    </source>
</evidence>
<dbReference type="EC" id="1.14.20.7" evidence="3"/>
<protein>
    <recommendedName>
        <fullName evidence="5">2-oxoglutarate-dependent ethylene/succinate-forming enzyme</fullName>
        <ecNumber evidence="4">1.13.12.19</ecNumber>
        <ecNumber evidence="3">1.14.20.7</ecNumber>
    </recommendedName>
    <alternativeName>
        <fullName evidence="7">2-oxoglutarate dioxygenase (ethylene-forming)</fullName>
    </alternativeName>
    <alternativeName>
        <fullName evidence="8">2-oxoglutarate/L-arginine monooxygenase/decarboxylase (succinate-forming)</fullName>
    </alternativeName>
</protein>
<comment type="pathway">
    <text evidence="2">Alkene biosynthesis; ethylene biosynthesis via 2-oxoglutarate.</text>
</comment>
<dbReference type="Pfam" id="PF14226">
    <property type="entry name" value="DIOX_N"/>
    <property type="match status" value="1"/>
</dbReference>
<comment type="catalytic activity">
    <reaction evidence="10">
        <text>L-arginine + 2-oxoglutarate + O2 = guanidine + L-glutamate 5-semialdehyde + succinate + CO2</text>
        <dbReference type="Rhea" id="RHEA:31535"/>
        <dbReference type="ChEBI" id="CHEBI:15379"/>
        <dbReference type="ChEBI" id="CHEBI:16526"/>
        <dbReference type="ChEBI" id="CHEBI:16810"/>
        <dbReference type="ChEBI" id="CHEBI:30031"/>
        <dbReference type="ChEBI" id="CHEBI:30087"/>
        <dbReference type="ChEBI" id="CHEBI:32682"/>
        <dbReference type="ChEBI" id="CHEBI:58066"/>
        <dbReference type="EC" id="1.14.20.7"/>
    </reaction>
</comment>
<evidence type="ECO:0000256" key="6">
    <source>
        <dbReference type="ARBA" id="ARBA00022666"/>
    </source>
</evidence>
<evidence type="ECO:0000256" key="7">
    <source>
        <dbReference type="ARBA" id="ARBA00031011"/>
    </source>
</evidence>
<evidence type="ECO:0000256" key="3">
    <source>
        <dbReference type="ARBA" id="ARBA00012293"/>
    </source>
</evidence>
<dbReference type="PANTHER" id="PTHR47990">
    <property type="entry name" value="2-OXOGLUTARATE (2OG) AND FE(II)-DEPENDENT OXYGENASE SUPERFAMILY PROTEIN-RELATED"/>
    <property type="match status" value="1"/>
</dbReference>
<dbReference type="EC" id="1.13.12.19" evidence="4"/>
<dbReference type="GO" id="GO:0009693">
    <property type="term" value="P:ethylene biosynthetic process"/>
    <property type="evidence" value="ECO:0007669"/>
    <property type="project" value="UniProtKB-KW"/>
</dbReference>
<keyword evidence="11" id="KW-0408">Iron</keyword>
<evidence type="ECO:0000313" key="13">
    <source>
        <dbReference type="EMBL" id="RJY29501.1"/>
    </source>
</evidence>
<keyword evidence="11" id="KW-0479">Metal-binding</keyword>
<dbReference type="Proteomes" id="UP000277145">
    <property type="component" value="Unassembled WGS sequence"/>
</dbReference>
<dbReference type="PROSITE" id="PS51471">
    <property type="entry name" value="FE2OG_OXY"/>
    <property type="match status" value="1"/>
</dbReference>
<dbReference type="InterPro" id="IPR027443">
    <property type="entry name" value="IPNS-like_sf"/>
</dbReference>
<evidence type="ECO:0000256" key="9">
    <source>
        <dbReference type="ARBA" id="ARBA00047725"/>
    </source>
</evidence>
<comment type="cofactor">
    <cofactor evidence="1">
        <name>Fe(2+)</name>
        <dbReference type="ChEBI" id="CHEBI:29033"/>
    </cofactor>
</comment>
<dbReference type="GO" id="GO:0046872">
    <property type="term" value="F:metal ion binding"/>
    <property type="evidence" value="ECO:0007669"/>
    <property type="project" value="UniProtKB-KW"/>
</dbReference>
<evidence type="ECO:0000256" key="5">
    <source>
        <dbReference type="ARBA" id="ARBA00019045"/>
    </source>
</evidence>
<dbReference type="InterPro" id="IPR044861">
    <property type="entry name" value="IPNS-like_FE2OG_OXY"/>
</dbReference>
<dbReference type="InterPro" id="IPR005123">
    <property type="entry name" value="Oxoglu/Fe-dep_dioxygenase_dom"/>
</dbReference>
<feature type="domain" description="Fe2OG dioxygenase" evidence="12">
    <location>
        <begin position="172"/>
        <end position="276"/>
    </location>
</feature>
<accession>A0A3A6W039</accession>
<gene>
    <name evidence="13" type="ORF">D1H98_10725</name>
</gene>
<dbReference type="Pfam" id="PF03171">
    <property type="entry name" value="2OG-FeII_Oxy"/>
    <property type="match status" value="1"/>
</dbReference>
<evidence type="ECO:0000259" key="12">
    <source>
        <dbReference type="PROSITE" id="PS51471"/>
    </source>
</evidence>
<organism evidence="13 14">
    <name type="scientific">Legionella pneumophila subsp. pneumophila</name>
    <dbReference type="NCBI Taxonomy" id="91891"/>
    <lineage>
        <taxon>Bacteria</taxon>
        <taxon>Pseudomonadati</taxon>
        <taxon>Pseudomonadota</taxon>
        <taxon>Gammaproteobacteria</taxon>
        <taxon>Legionellales</taxon>
        <taxon>Legionellaceae</taxon>
        <taxon>Legionella</taxon>
    </lineage>
</organism>
<evidence type="ECO:0000256" key="1">
    <source>
        <dbReference type="ARBA" id="ARBA00001954"/>
    </source>
</evidence>
<sequence>MRKMKNNNKSVITVDLNDPVKSLEYLEEAFQIGTFILKNSPVNFKRLAKVLSDLDTFYNLDFKTKIEISGQISGGGATRGYFPLGVESGLVDVFEKKESYSFGWPDNEIPDSDTPNLSLVAPNIYPDHGYINQDDVGGLIKDFANTAKELSKLIEIILFNGKTALPIDESSDFQSLLRSFRYYKKTELDPPNTGANSLHTDWNLITLVYADADGYQYRDNEGNFQNIIPETDDCLIVNFGDFLSAWTGGKIVSPWHQVVEAKKKDVRNSLVFFYYPAASSSAVKNPIYNQGEPLSLFVDQSDPLNRLWDFSKIETMNEMYAEKWKQVSRK</sequence>
<dbReference type="RefSeq" id="WP_014326908.1">
    <property type="nucleotide sequence ID" value="NZ_KK074167.1"/>
</dbReference>
<keyword evidence="6" id="KW-0266">Ethylene biosynthesis</keyword>
<dbReference type="InterPro" id="IPR026992">
    <property type="entry name" value="DIOX_N"/>
</dbReference>
<evidence type="ECO:0000256" key="4">
    <source>
        <dbReference type="ARBA" id="ARBA00012531"/>
    </source>
</evidence>
<dbReference type="InterPro" id="IPR050231">
    <property type="entry name" value="Iron_ascorbate_oxido_reductase"/>
</dbReference>
<comment type="catalytic activity">
    <reaction evidence="9">
        <text>2-oxoglutarate + O2 + 2 H(+) = ethene + 3 CO2 + H2O</text>
        <dbReference type="Rhea" id="RHEA:31523"/>
        <dbReference type="ChEBI" id="CHEBI:15377"/>
        <dbReference type="ChEBI" id="CHEBI:15378"/>
        <dbReference type="ChEBI" id="CHEBI:15379"/>
        <dbReference type="ChEBI" id="CHEBI:16526"/>
        <dbReference type="ChEBI" id="CHEBI:16810"/>
        <dbReference type="ChEBI" id="CHEBI:18153"/>
        <dbReference type="EC" id="1.13.12.19"/>
    </reaction>
</comment>
<dbReference type="EMBL" id="QWDR01000002">
    <property type="protein sequence ID" value="RJY29501.1"/>
    <property type="molecule type" value="Genomic_DNA"/>
</dbReference>
<comment type="similarity">
    <text evidence="11">Belongs to the iron/ascorbate-dependent oxidoreductase family.</text>
</comment>